<dbReference type="GO" id="GO:0005886">
    <property type="term" value="C:plasma membrane"/>
    <property type="evidence" value="ECO:0007669"/>
    <property type="project" value="TreeGrafter"/>
</dbReference>
<protein>
    <submittedName>
        <fullName evidence="3">Diguanylate cyclase (GGDEF)-like protein</fullName>
    </submittedName>
</protein>
<dbReference type="NCBIfam" id="TIGR00254">
    <property type="entry name" value="GGDEF"/>
    <property type="match status" value="1"/>
</dbReference>
<evidence type="ECO:0000256" key="1">
    <source>
        <dbReference type="SAM" id="Phobius"/>
    </source>
</evidence>
<dbReference type="InterPro" id="IPR050469">
    <property type="entry name" value="Diguanylate_Cyclase"/>
</dbReference>
<evidence type="ECO:0000313" key="4">
    <source>
        <dbReference type="Proteomes" id="UP000245469"/>
    </source>
</evidence>
<dbReference type="Proteomes" id="UP000245469">
    <property type="component" value="Unassembled WGS sequence"/>
</dbReference>
<gene>
    <name evidence="3" type="ORF">BXY45_13724</name>
</gene>
<dbReference type="SMART" id="SM00267">
    <property type="entry name" value="GGDEF"/>
    <property type="match status" value="1"/>
</dbReference>
<dbReference type="EMBL" id="QGDQ01000037">
    <property type="protein sequence ID" value="PWJ47481.1"/>
    <property type="molecule type" value="Genomic_DNA"/>
</dbReference>
<dbReference type="PANTHER" id="PTHR45138:SF9">
    <property type="entry name" value="DIGUANYLATE CYCLASE DGCM-RELATED"/>
    <property type="match status" value="1"/>
</dbReference>
<dbReference type="GO" id="GO:0043709">
    <property type="term" value="P:cell adhesion involved in single-species biofilm formation"/>
    <property type="evidence" value="ECO:0007669"/>
    <property type="project" value="TreeGrafter"/>
</dbReference>
<dbReference type="SUPFAM" id="SSF55073">
    <property type="entry name" value="Nucleotide cyclase"/>
    <property type="match status" value="1"/>
</dbReference>
<proteinExistence type="predicted"/>
<keyword evidence="1" id="KW-0812">Transmembrane</keyword>
<accession>A0A315ZPJ7</accession>
<evidence type="ECO:0000313" key="3">
    <source>
        <dbReference type="EMBL" id="PWJ47481.1"/>
    </source>
</evidence>
<feature type="transmembrane region" description="Helical" evidence="1">
    <location>
        <begin position="82"/>
        <end position="99"/>
    </location>
</feature>
<dbReference type="GO" id="GO:1902201">
    <property type="term" value="P:negative regulation of bacterial-type flagellum-dependent cell motility"/>
    <property type="evidence" value="ECO:0007669"/>
    <property type="project" value="TreeGrafter"/>
</dbReference>
<dbReference type="PANTHER" id="PTHR45138">
    <property type="entry name" value="REGULATORY COMPONENTS OF SENSORY TRANSDUCTION SYSTEM"/>
    <property type="match status" value="1"/>
</dbReference>
<keyword evidence="1" id="KW-1133">Transmembrane helix</keyword>
<feature type="transmembrane region" description="Helical" evidence="1">
    <location>
        <begin position="151"/>
        <end position="174"/>
    </location>
</feature>
<name>A0A315ZPJ7_9ACTN</name>
<dbReference type="PROSITE" id="PS50887">
    <property type="entry name" value="GGDEF"/>
    <property type="match status" value="1"/>
</dbReference>
<dbReference type="GO" id="GO:0052621">
    <property type="term" value="F:diguanylate cyclase activity"/>
    <property type="evidence" value="ECO:0007669"/>
    <property type="project" value="TreeGrafter"/>
</dbReference>
<dbReference type="FunFam" id="3.30.70.270:FF:000001">
    <property type="entry name" value="Diguanylate cyclase domain protein"/>
    <property type="match status" value="1"/>
</dbReference>
<sequence length="414" mass="42742">MMVRVRWRGGPLLPRLEWRTGVLALLAGLAAVSSAIVLAVDVSTDGMLAISRAIVVVVCLGATASTVHLLARRRVAESEAGLLLHLAALATAVCGVVQPDLGWQWVSASVLSAIPVVGVMHLRRWGLVSLTAVAVLGAPVVFAAWEPLSLLTLIASVAMATVPAVVVGVVWALAQQLDSARRAAARAAGVDELTGLLNRHGLAARVGPLVRSASRAGEHVSVVVADVDHFKQVNDTHGHLVGDQVLVAVTNALRGVVRADDLLVRWGGEEIALVARGEAGRVARTAERLRAAVEDVDVPGLPRVTVSLGTASALAPSRATDDTASELAAKLIDRADIALYEAKRAGRNRVCHSGAIAPPRAPAERDDVLGHAVELPVEAATDRHGDAARDGADVVVLPADPVVALPSPGAGATS</sequence>
<feature type="domain" description="GGDEF" evidence="2">
    <location>
        <begin position="218"/>
        <end position="355"/>
    </location>
</feature>
<feature type="transmembrane region" description="Helical" evidence="1">
    <location>
        <begin position="105"/>
        <end position="122"/>
    </location>
</feature>
<feature type="transmembrane region" description="Helical" evidence="1">
    <location>
        <begin position="127"/>
        <end position="145"/>
    </location>
</feature>
<evidence type="ECO:0000259" key="2">
    <source>
        <dbReference type="PROSITE" id="PS50887"/>
    </source>
</evidence>
<dbReference type="InterPro" id="IPR029787">
    <property type="entry name" value="Nucleotide_cyclase"/>
</dbReference>
<keyword evidence="4" id="KW-1185">Reference proteome</keyword>
<dbReference type="AlphaFoldDB" id="A0A315ZPJ7"/>
<feature type="transmembrane region" description="Helical" evidence="1">
    <location>
        <begin position="49"/>
        <end position="70"/>
    </location>
</feature>
<organism evidence="3 4">
    <name type="scientific">Quadrisphaera granulorum</name>
    <dbReference type="NCBI Taxonomy" id="317664"/>
    <lineage>
        <taxon>Bacteria</taxon>
        <taxon>Bacillati</taxon>
        <taxon>Actinomycetota</taxon>
        <taxon>Actinomycetes</taxon>
        <taxon>Kineosporiales</taxon>
        <taxon>Kineosporiaceae</taxon>
        <taxon>Quadrisphaera</taxon>
    </lineage>
</organism>
<dbReference type="Pfam" id="PF00990">
    <property type="entry name" value="GGDEF"/>
    <property type="match status" value="1"/>
</dbReference>
<dbReference type="Gene3D" id="3.30.70.270">
    <property type="match status" value="1"/>
</dbReference>
<comment type="caution">
    <text evidence="3">The sequence shown here is derived from an EMBL/GenBank/DDBJ whole genome shotgun (WGS) entry which is preliminary data.</text>
</comment>
<dbReference type="CDD" id="cd01949">
    <property type="entry name" value="GGDEF"/>
    <property type="match status" value="1"/>
</dbReference>
<reference evidence="3 4" key="1">
    <citation type="submission" date="2018-03" db="EMBL/GenBank/DDBJ databases">
        <title>Genomic Encyclopedia of Archaeal and Bacterial Type Strains, Phase II (KMG-II): from individual species to whole genera.</title>
        <authorList>
            <person name="Goeker M."/>
        </authorList>
    </citation>
    <scope>NUCLEOTIDE SEQUENCE [LARGE SCALE GENOMIC DNA]</scope>
    <source>
        <strain evidence="3 4">DSM 44889</strain>
    </source>
</reference>
<keyword evidence="1" id="KW-0472">Membrane</keyword>
<dbReference type="InterPro" id="IPR000160">
    <property type="entry name" value="GGDEF_dom"/>
</dbReference>
<dbReference type="InterPro" id="IPR043128">
    <property type="entry name" value="Rev_trsase/Diguanyl_cyclase"/>
</dbReference>